<dbReference type="EMBL" id="CAJNOK010029984">
    <property type="protein sequence ID" value="CAF1454782.1"/>
    <property type="molecule type" value="Genomic_DNA"/>
</dbReference>
<proteinExistence type="predicted"/>
<comment type="caution">
    <text evidence="2">The sequence shown here is derived from an EMBL/GenBank/DDBJ whole genome shotgun (WGS) entry which is preliminary data.</text>
</comment>
<evidence type="ECO:0000313" key="4">
    <source>
        <dbReference type="Proteomes" id="UP000677228"/>
    </source>
</evidence>
<dbReference type="AlphaFoldDB" id="A0A8S2FFZ8"/>
<evidence type="ECO:0000256" key="1">
    <source>
        <dbReference type="SAM" id="MobiDB-lite"/>
    </source>
</evidence>
<dbReference type="Proteomes" id="UP000682733">
    <property type="component" value="Unassembled WGS sequence"/>
</dbReference>
<feature type="region of interest" description="Disordered" evidence="1">
    <location>
        <begin position="1"/>
        <end position="53"/>
    </location>
</feature>
<feature type="compositionally biased region" description="Polar residues" evidence="1">
    <location>
        <begin position="146"/>
        <end position="162"/>
    </location>
</feature>
<feature type="compositionally biased region" description="Basic and acidic residues" evidence="1">
    <location>
        <begin position="1"/>
        <end position="13"/>
    </location>
</feature>
<dbReference type="Proteomes" id="UP000677228">
    <property type="component" value="Unassembled WGS sequence"/>
</dbReference>
<gene>
    <name evidence="2" type="ORF">OVA965_LOCUS34984</name>
    <name evidence="3" type="ORF">TMI583_LOCUS35939</name>
</gene>
<reference evidence="2" key="1">
    <citation type="submission" date="2021-02" db="EMBL/GenBank/DDBJ databases">
        <authorList>
            <person name="Nowell W R."/>
        </authorList>
    </citation>
    <scope>NUCLEOTIDE SEQUENCE</scope>
</reference>
<feature type="compositionally biased region" description="Basic and acidic residues" evidence="1">
    <location>
        <begin position="22"/>
        <end position="33"/>
    </location>
</feature>
<feature type="region of interest" description="Disordered" evidence="1">
    <location>
        <begin position="146"/>
        <end position="170"/>
    </location>
</feature>
<accession>A0A8S2FFZ8</accession>
<sequence>MSREITLDKDKKIAVSHLSSSSKRDTSSMERDASVVSPSQEAKVPVKPSEASVSSRCSSARSVASKAGSHVSSGVVKTMNKLMLEAMKIQAEALVRVIDQQQNTLQPRLTAVKTWTPVLTDVPSTAEVVAADLRVSNVSLPVKQLHSSNSDFSRHANSLSSHGRNKEKNL</sequence>
<evidence type="ECO:0000313" key="2">
    <source>
        <dbReference type="EMBL" id="CAF1454782.1"/>
    </source>
</evidence>
<name>A0A8S2FFZ8_9BILA</name>
<protein>
    <submittedName>
        <fullName evidence="2">Uncharacterized protein</fullName>
    </submittedName>
</protein>
<evidence type="ECO:0000313" key="3">
    <source>
        <dbReference type="EMBL" id="CAF4248945.1"/>
    </source>
</evidence>
<organism evidence="2 4">
    <name type="scientific">Didymodactylos carnosus</name>
    <dbReference type="NCBI Taxonomy" id="1234261"/>
    <lineage>
        <taxon>Eukaryota</taxon>
        <taxon>Metazoa</taxon>
        <taxon>Spiralia</taxon>
        <taxon>Gnathifera</taxon>
        <taxon>Rotifera</taxon>
        <taxon>Eurotatoria</taxon>
        <taxon>Bdelloidea</taxon>
        <taxon>Philodinida</taxon>
        <taxon>Philodinidae</taxon>
        <taxon>Didymodactylos</taxon>
    </lineage>
</organism>
<dbReference type="EMBL" id="CAJOBA010051835">
    <property type="protein sequence ID" value="CAF4248945.1"/>
    <property type="molecule type" value="Genomic_DNA"/>
</dbReference>